<evidence type="ECO:0000313" key="5">
    <source>
        <dbReference type="Proteomes" id="UP000252415"/>
    </source>
</evidence>
<dbReference type="Pfam" id="PF16927">
    <property type="entry name" value="HisKA_7TM"/>
    <property type="match status" value="1"/>
</dbReference>
<dbReference type="EMBL" id="QPJD01000023">
    <property type="protein sequence ID" value="RCW41491.1"/>
    <property type="molecule type" value="Genomic_DNA"/>
</dbReference>
<dbReference type="AlphaFoldDB" id="A0A368VM44"/>
<feature type="domain" description="PAC" evidence="2">
    <location>
        <begin position="306"/>
        <end position="359"/>
    </location>
</feature>
<proteinExistence type="predicted"/>
<feature type="transmembrane region" description="Helical" evidence="1">
    <location>
        <begin position="187"/>
        <end position="204"/>
    </location>
</feature>
<reference evidence="4 5" key="1">
    <citation type="submission" date="2018-07" db="EMBL/GenBank/DDBJ databases">
        <title>Genomic Encyclopedia of Type Strains, Phase III (KMG-III): the genomes of soil and plant-associated and newly described type strains.</title>
        <authorList>
            <person name="Whitman W."/>
        </authorList>
    </citation>
    <scope>NUCLEOTIDE SEQUENCE [LARGE SCALE GENOMIC DNA]</scope>
    <source>
        <strain evidence="4 5">CECT 7506</strain>
    </source>
</reference>
<keyword evidence="5" id="KW-1185">Reference proteome</keyword>
<feature type="transmembrane region" description="Helical" evidence="1">
    <location>
        <begin position="216"/>
        <end position="241"/>
    </location>
</feature>
<feature type="transmembrane region" description="Helical" evidence="1">
    <location>
        <begin position="150"/>
        <end position="175"/>
    </location>
</feature>
<feature type="transmembrane region" description="Helical" evidence="1">
    <location>
        <begin position="71"/>
        <end position="95"/>
    </location>
</feature>
<feature type="transmembrane region" description="Helical" evidence="1">
    <location>
        <begin position="42"/>
        <end position="59"/>
    </location>
</feature>
<dbReference type="InterPro" id="IPR000700">
    <property type="entry name" value="PAS-assoc_C"/>
</dbReference>
<keyword evidence="1" id="KW-0472">Membrane</keyword>
<dbReference type="InterPro" id="IPR050469">
    <property type="entry name" value="Diguanylate_Cyclase"/>
</dbReference>
<dbReference type="SUPFAM" id="SSF55073">
    <property type="entry name" value="Nucleotide cyclase"/>
    <property type="match status" value="1"/>
</dbReference>
<feature type="domain" description="GGDEF" evidence="3">
    <location>
        <begin position="391"/>
        <end position="524"/>
    </location>
</feature>
<dbReference type="InterPro" id="IPR043128">
    <property type="entry name" value="Rev_trsase/Diguanyl_cyclase"/>
</dbReference>
<dbReference type="InterPro" id="IPR029787">
    <property type="entry name" value="Nucleotide_cyclase"/>
</dbReference>
<evidence type="ECO:0000259" key="3">
    <source>
        <dbReference type="PROSITE" id="PS50887"/>
    </source>
</evidence>
<dbReference type="InterPro" id="IPR035965">
    <property type="entry name" value="PAS-like_dom_sf"/>
</dbReference>
<dbReference type="Gene3D" id="3.30.450.20">
    <property type="entry name" value="PAS domain"/>
    <property type="match status" value="1"/>
</dbReference>
<dbReference type="GO" id="GO:0005886">
    <property type="term" value="C:plasma membrane"/>
    <property type="evidence" value="ECO:0007669"/>
    <property type="project" value="TreeGrafter"/>
</dbReference>
<name>A0A368VM44_9BACL</name>
<sequence length="533" mass="59828">MSMSMNSPISQYIIIVIISGVLSVLLAIYAYFNKSNFSGMKAFMWSTSLSAVYTFAFAFELASDSLRDIRFWINIEYLGMPFIAPCSLLLVMHYVGLDKYTAPKKVWILFVIPAITLIMVTTNEYHHFFYKLLSLRPDAPSAMVDIVPGLWYYVHGSFTSGTMFAGLFLLISYWIKTKTLYRRQMTTMTIGISLPMLGSLLYVLGLTPLGMDPVPILLFFTSALYVVSIVTSGMLAVAPIAREHIFESMRDGVLVFNLSNQIIDYNGAAAQIIPALTPSAIGKKLEHVWKRGAETGAFSFGLDLKDEYEQELKWIRGKETYYYRIRASNLLKPGGEIVGRTIVMIDVTEHTQLQNKLRHLAETDGLTGIYNRAFFMERSRELLEQTRRMQQPLSFILFDVDHFKEINDRYGHGIGDLALQHIVGICRQHLQPGDLFGRYGGEEFAICLPNTTLAQACQKAEQIRKQIAASPLQGSSQPISITSSFGVTEARAAAVPLEVLVREADVALYRSKHSGRNTVTLARNDDTHANEVI</sequence>
<dbReference type="InterPro" id="IPR000160">
    <property type="entry name" value="GGDEF_dom"/>
</dbReference>
<dbReference type="GO" id="GO:1902201">
    <property type="term" value="P:negative regulation of bacterial-type flagellum-dependent cell motility"/>
    <property type="evidence" value="ECO:0007669"/>
    <property type="project" value="TreeGrafter"/>
</dbReference>
<dbReference type="Gene3D" id="3.30.70.270">
    <property type="match status" value="1"/>
</dbReference>
<organism evidence="4 5">
    <name type="scientific">Paenibacillus prosopidis</name>
    <dbReference type="NCBI Taxonomy" id="630520"/>
    <lineage>
        <taxon>Bacteria</taxon>
        <taxon>Bacillati</taxon>
        <taxon>Bacillota</taxon>
        <taxon>Bacilli</taxon>
        <taxon>Bacillales</taxon>
        <taxon>Paenibacillaceae</taxon>
        <taxon>Paenibacillus</taxon>
    </lineage>
</organism>
<comment type="caution">
    <text evidence="4">The sequence shown here is derived from an EMBL/GenBank/DDBJ whole genome shotgun (WGS) entry which is preliminary data.</text>
</comment>
<dbReference type="Proteomes" id="UP000252415">
    <property type="component" value="Unassembled WGS sequence"/>
</dbReference>
<gene>
    <name evidence="4" type="ORF">DFP97_12320</name>
</gene>
<dbReference type="GO" id="GO:0052621">
    <property type="term" value="F:diguanylate cyclase activity"/>
    <property type="evidence" value="ECO:0007669"/>
    <property type="project" value="TreeGrafter"/>
</dbReference>
<dbReference type="OrthoDB" id="9759607at2"/>
<dbReference type="CDD" id="cd01949">
    <property type="entry name" value="GGDEF"/>
    <property type="match status" value="1"/>
</dbReference>
<dbReference type="SMART" id="SM00267">
    <property type="entry name" value="GGDEF"/>
    <property type="match status" value="1"/>
</dbReference>
<protein>
    <submittedName>
        <fullName evidence="4">Diguanylate cyclase (GGDEF)-like protein</fullName>
    </submittedName>
</protein>
<accession>A0A368VM44</accession>
<dbReference type="FunFam" id="3.30.70.270:FF:000001">
    <property type="entry name" value="Diguanylate cyclase domain protein"/>
    <property type="match status" value="1"/>
</dbReference>
<feature type="transmembrane region" description="Helical" evidence="1">
    <location>
        <begin position="107"/>
        <end position="130"/>
    </location>
</feature>
<dbReference type="InterPro" id="IPR031621">
    <property type="entry name" value="HisKA_7TM"/>
</dbReference>
<keyword evidence="1" id="KW-1133">Transmembrane helix</keyword>
<feature type="transmembrane region" description="Helical" evidence="1">
    <location>
        <begin position="12"/>
        <end position="30"/>
    </location>
</feature>
<keyword evidence="1" id="KW-0812">Transmembrane</keyword>
<evidence type="ECO:0000256" key="1">
    <source>
        <dbReference type="SAM" id="Phobius"/>
    </source>
</evidence>
<dbReference type="Pfam" id="PF00990">
    <property type="entry name" value="GGDEF"/>
    <property type="match status" value="1"/>
</dbReference>
<dbReference type="SUPFAM" id="SSF55785">
    <property type="entry name" value="PYP-like sensor domain (PAS domain)"/>
    <property type="match status" value="1"/>
</dbReference>
<dbReference type="NCBIfam" id="TIGR00254">
    <property type="entry name" value="GGDEF"/>
    <property type="match status" value="1"/>
</dbReference>
<dbReference type="PROSITE" id="PS50887">
    <property type="entry name" value="GGDEF"/>
    <property type="match status" value="1"/>
</dbReference>
<evidence type="ECO:0000259" key="2">
    <source>
        <dbReference type="PROSITE" id="PS50113"/>
    </source>
</evidence>
<dbReference type="PANTHER" id="PTHR45138">
    <property type="entry name" value="REGULATORY COMPONENTS OF SENSORY TRANSDUCTION SYSTEM"/>
    <property type="match status" value="1"/>
</dbReference>
<evidence type="ECO:0000313" key="4">
    <source>
        <dbReference type="EMBL" id="RCW41491.1"/>
    </source>
</evidence>
<dbReference type="PROSITE" id="PS50113">
    <property type="entry name" value="PAC"/>
    <property type="match status" value="1"/>
</dbReference>
<dbReference type="GO" id="GO:0043709">
    <property type="term" value="P:cell adhesion involved in single-species biofilm formation"/>
    <property type="evidence" value="ECO:0007669"/>
    <property type="project" value="TreeGrafter"/>
</dbReference>
<dbReference type="PANTHER" id="PTHR45138:SF9">
    <property type="entry name" value="DIGUANYLATE CYCLASE DGCM-RELATED"/>
    <property type="match status" value="1"/>
</dbReference>